<feature type="transmembrane region" description="Helical" evidence="2">
    <location>
        <begin position="222"/>
        <end position="244"/>
    </location>
</feature>
<dbReference type="AlphaFoldDB" id="A0A7R8Z7K1"/>
<name>A0A7R8Z7K1_TIMDO</name>
<keyword evidence="2" id="KW-1133">Transmembrane helix</keyword>
<sequence length="448" mass="48737">MGRYLKIQVLYSLAKFAWLRERQLHNYFATLMAERTLIGVISATSLLSLAELAAVGRMKLIPRCEGSRLGIVEISFVLASSFGRRAVGPILLPLLELRLAGTEDPDATPTELTAFSLKLVLIPVVTLGLRTFVVRAFIADVYPDKRPLPLDALPTLERLEDFDSGGGTFFTVLTEVELLSELRELRRLVLEFDLSTLRHSSVSLLPLRPGVLTELDRSKALLLGWSILLLSMIDSVFGVTLLLLVGFNNDSCTDMFVAVGGGESCGGLVLLLVSPLPLLSARINRPGRLLTVSPDFLAESRSLLVPAIVNELTLAKFCSSSPALVMCLTASSVTMSLPSPLPPRYLSLSCHLRSRDSVSSTLSGAEVTDFLIPVPVTPPPSSLLARPRLHGQTPCLNCPHSSCSDACDEQTRIDQTAHLPTPPLPLSTSWSSYRPQSSPRLLWSCDQL</sequence>
<organism evidence="3">
    <name type="scientific">Timema douglasi</name>
    <name type="common">Walking stick</name>
    <dbReference type="NCBI Taxonomy" id="61478"/>
    <lineage>
        <taxon>Eukaryota</taxon>
        <taxon>Metazoa</taxon>
        <taxon>Ecdysozoa</taxon>
        <taxon>Arthropoda</taxon>
        <taxon>Hexapoda</taxon>
        <taxon>Insecta</taxon>
        <taxon>Pterygota</taxon>
        <taxon>Neoptera</taxon>
        <taxon>Polyneoptera</taxon>
        <taxon>Phasmatodea</taxon>
        <taxon>Timematodea</taxon>
        <taxon>Timematoidea</taxon>
        <taxon>Timematidae</taxon>
        <taxon>Timema</taxon>
    </lineage>
</organism>
<feature type="transmembrane region" description="Helical" evidence="2">
    <location>
        <begin position="256"/>
        <end position="279"/>
    </location>
</feature>
<evidence type="ECO:0000256" key="1">
    <source>
        <dbReference type="SAM" id="MobiDB-lite"/>
    </source>
</evidence>
<keyword evidence="2" id="KW-0472">Membrane</keyword>
<protein>
    <submittedName>
        <fullName evidence="3">Uncharacterized protein</fullName>
    </submittedName>
</protein>
<dbReference type="EMBL" id="OA566679">
    <property type="protein sequence ID" value="CAD7199274.1"/>
    <property type="molecule type" value="Genomic_DNA"/>
</dbReference>
<keyword evidence="2" id="KW-0812">Transmembrane</keyword>
<proteinExistence type="predicted"/>
<gene>
    <name evidence="3" type="ORF">TDIB3V08_LOCUS5529</name>
</gene>
<accession>A0A7R8Z7K1</accession>
<feature type="region of interest" description="Disordered" evidence="1">
    <location>
        <begin position="416"/>
        <end position="438"/>
    </location>
</feature>
<evidence type="ECO:0000256" key="2">
    <source>
        <dbReference type="SAM" id="Phobius"/>
    </source>
</evidence>
<reference evidence="3" key="1">
    <citation type="submission" date="2020-11" db="EMBL/GenBank/DDBJ databases">
        <authorList>
            <person name="Tran Van P."/>
        </authorList>
    </citation>
    <scope>NUCLEOTIDE SEQUENCE</scope>
</reference>
<evidence type="ECO:0000313" key="3">
    <source>
        <dbReference type="EMBL" id="CAD7199274.1"/>
    </source>
</evidence>